<proteinExistence type="predicted"/>
<dbReference type="Proteomes" id="UP000074119">
    <property type="component" value="Chromosome"/>
</dbReference>
<evidence type="ECO:0000313" key="1">
    <source>
        <dbReference type="EMBL" id="AMO69954.1"/>
    </source>
</evidence>
<dbReference type="RefSeq" id="WP_008252598.1">
    <property type="nucleotide sequence ID" value="NZ_CP014544.1"/>
</dbReference>
<evidence type="ECO:0000313" key="2">
    <source>
        <dbReference type="Proteomes" id="UP000074119"/>
    </source>
</evidence>
<dbReference type="STRING" id="1470434.AZF00_17330"/>
<evidence type="ECO:0008006" key="3">
    <source>
        <dbReference type="Google" id="ProtNLM"/>
    </source>
</evidence>
<name>A0A127M9N1_9GAMM</name>
<gene>
    <name evidence="1" type="ORF">AZF00_17330</name>
</gene>
<accession>A0A127M9N1</accession>
<sequence length="156" mass="16888">MKALESTSAVLANIVLPLMDGALLVPNATVAEVTIAGGLNSAIASPFILGTLAWREQDIPVFTFEGLRDGALPKDLKIRHIAVLYGISNRAKLPFFAVALSGMPYIERLISADLEPLEIQPQALIHSVVRLVEQSLTIPDWDYMEQQIIAALATPD</sequence>
<protein>
    <recommendedName>
        <fullName evidence="3">CheW-like domain-containing protein</fullName>
    </recommendedName>
</protein>
<dbReference type="KEGG" id="zal:AZF00_17330"/>
<dbReference type="EMBL" id="CP014544">
    <property type="protein sequence ID" value="AMO69954.1"/>
    <property type="molecule type" value="Genomic_DNA"/>
</dbReference>
<organism evidence="1 2">
    <name type="scientific">Zhongshania aliphaticivorans</name>
    <dbReference type="NCBI Taxonomy" id="1470434"/>
    <lineage>
        <taxon>Bacteria</taxon>
        <taxon>Pseudomonadati</taxon>
        <taxon>Pseudomonadota</taxon>
        <taxon>Gammaproteobacteria</taxon>
        <taxon>Cellvibrionales</taxon>
        <taxon>Spongiibacteraceae</taxon>
        <taxon>Zhongshania</taxon>
    </lineage>
</organism>
<dbReference type="AlphaFoldDB" id="A0A127M9N1"/>
<reference evidence="1 2" key="1">
    <citation type="submission" date="2015-12" db="EMBL/GenBank/DDBJ databases">
        <authorList>
            <person name="Shamseldin A."/>
            <person name="Moawad H."/>
            <person name="Abd El-Rahim W.M."/>
            <person name="Sadowsky M.J."/>
        </authorList>
    </citation>
    <scope>NUCLEOTIDE SEQUENCE [LARGE SCALE GENOMIC DNA]</scope>
    <source>
        <strain evidence="1 2">SM2</strain>
    </source>
</reference>